<dbReference type="InParanoid" id="A0A0H2SSX2"/>
<comment type="subcellular location">
    <subcellularLocation>
        <location evidence="1 15">Nucleus</location>
    </subcellularLocation>
</comment>
<feature type="region of interest" description="Disordered" evidence="16">
    <location>
        <begin position="1389"/>
        <end position="1408"/>
    </location>
</feature>
<dbReference type="OrthoDB" id="372624at2759"/>
<feature type="region of interest" description="Disordered" evidence="16">
    <location>
        <begin position="1418"/>
        <end position="1481"/>
    </location>
</feature>
<dbReference type="InterPro" id="IPR000330">
    <property type="entry name" value="SNF2_N"/>
</dbReference>
<comment type="domain">
    <text evidence="15">The DBINO region is involved in binding to DNA.</text>
</comment>
<evidence type="ECO:0000256" key="6">
    <source>
        <dbReference type="ARBA" id="ARBA00022801"/>
    </source>
</evidence>
<name>A0A0H2SSX2_9AGAM</name>
<evidence type="ECO:0000256" key="12">
    <source>
        <dbReference type="ARBA" id="ARBA00023204"/>
    </source>
</evidence>
<evidence type="ECO:0000313" key="21">
    <source>
        <dbReference type="Proteomes" id="UP000053477"/>
    </source>
</evidence>
<dbReference type="GO" id="GO:0006281">
    <property type="term" value="P:DNA repair"/>
    <property type="evidence" value="ECO:0007669"/>
    <property type="project" value="UniProtKB-UniRule"/>
</dbReference>
<feature type="region of interest" description="Disordered" evidence="16">
    <location>
        <begin position="441"/>
        <end position="460"/>
    </location>
</feature>
<dbReference type="GO" id="GO:0006338">
    <property type="term" value="P:chromatin remodeling"/>
    <property type="evidence" value="ECO:0007669"/>
    <property type="project" value="UniProtKB-UniRule"/>
</dbReference>
<accession>A0A0H2SSX2</accession>
<dbReference type="PANTHER" id="PTHR45685:SF2">
    <property type="entry name" value="CHROMATIN-REMODELING ATPASE INO80"/>
    <property type="match status" value="1"/>
</dbReference>
<keyword evidence="6 15" id="KW-0378">Hydrolase</keyword>
<dbReference type="PANTHER" id="PTHR45685">
    <property type="entry name" value="HELICASE SRCAP-RELATED"/>
    <property type="match status" value="1"/>
</dbReference>
<dbReference type="SUPFAM" id="SSF52540">
    <property type="entry name" value="P-loop containing nucleoside triphosphate hydrolases"/>
    <property type="match status" value="2"/>
</dbReference>
<feature type="domain" description="Helicase C-terminal" evidence="18">
    <location>
        <begin position="1210"/>
        <end position="1370"/>
    </location>
</feature>
<comment type="catalytic activity">
    <reaction evidence="14 15">
        <text>ATP + H2O = ADP + phosphate + H(+)</text>
        <dbReference type="Rhea" id="RHEA:13065"/>
        <dbReference type="ChEBI" id="CHEBI:15377"/>
        <dbReference type="ChEBI" id="CHEBI:15378"/>
        <dbReference type="ChEBI" id="CHEBI:30616"/>
        <dbReference type="ChEBI" id="CHEBI:43474"/>
        <dbReference type="ChEBI" id="CHEBI:456216"/>
    </reaction>
</comment>
<evidence type="ECO:0000259" key="17">
    <source>
        <dbReference type="PROSITE" id="PS51192"/>
    </source>
</evidence>
<dbReference type="FunFam" id="3.40.50.10810:FF:000022">
    <property type="entry name" value="Blast:Putative DNA helicase Ino80"/>
    <property type="match status" value="1"/>
</dbReference>
<dbReference type="PROSITE" id="PS51413">
    <property type="entry name" value="DBINO"/>
    <property type="match status" value="1"/>
</dbReference>
<comment type="subunit">
    <text evidence="15">Component of the INO80 chromatin-remodeling complex.</text>
</comment>
<gene>
    <name evidence="20" type="ORF">SCHPADRAFT_816762</name>
</gene>
<feature type="compositionally biased region" description="Polar residues" evidence="16">
    <location>
        <begin position="8"/>
        <end position="17"/>
    </location>
</feature>
<evidence type="ECO:0000256" key="14">
    <source>
        <dbReference type="ARBA" id="ARBA00049360"/>
    </source>
</evidence>
<dbReference type="InterPro" id="IPR014001">
    <property type="entry name" value="Helicase_ATP-bd"/>
</dbReference>
<evidence type="ECO:0000256" key="10">
    <source>
        <dbReference type="ARBA" id="ARBA00023159"/>
    </source>
</evidence>
<dbReference type="GO" id="GO:0016887">
    <property type="term" value="F:ATP hydrolysis activity"/>
    <property type="evidence" value="ECO:0007669"/>
    <property type="project" value="TreeGrafter"/>
</dbReference>
<organism evidence="20 21">
    <name type="scientific">Schizopora paradoxa</name>
    <dbReference type="NCBI Taxonomy" id="27342"/>
    <lineage>
        <taxon>Eukaryota</taxon>
        <taxon>Fungi</taxon>
        <taxon>Dikarya</taxon>
        <taxon>Basidiomycota</taxon>
        <taxon>Agaricomycotina</taxon>
        <taxon>Agaricomycetes</taxon>
        <taxon>Hymenochaetales</taxon>
        <taxon>Schizoporaceae</taxon>
        <taxon>Schizopora</taxon>
    </lineage>
</organism>
<dbReference type="PROSITE" id="PS51192">
    <property type="entry name" value="HELICASE_ATP_BIND_1"/>
    <property type="match status" value="1"/>
</dbReference>
<feature type="region of interest" description="Disordered" evidence="16">
    <location>
        <begin position="108"/>
        <end position="141"/>
    </location>
</feature>
<evidence type="ECO:0000256" key="13">
    <source>
        <dbReference type="ARBA" id="ARBA00023242"/>
    </source>
</evidence>
<feature type="compositionally biased region" description="Basic residues" evidence="16">
    <location>
        <begin position="1452"/>
        <end position="1472"/>
    </location>
</feature>
<keyword evidence="5 15" id="KW-0227">DNA damage</keyword>
<keyword evidence="12 15" id="KW-0234">DNA repair</keyword>
<feature type="region of interest" description="Disordered" evidence="16">
    <location>
        <begin position="1"/>
        <end position="26"/>
    </location>
</feature>
<dbReference type="Pfam" id="PF00271">
    <property type="entry name" value="Helicase_C"/>
    <property type="match status" value="1"/>
</dbReference>
<sequence>MPPRKQYQADTPTSLPSFDQVATEPTAEELRLASSDLEDCQEIWFQELGEYVLETQKRNKQVHGWFTDSCVARNNEAARTMSRQYAARISQIPPRPPRPQFAPPPMMEHSISSRIPRSPSPVFPDENGLGLDFRKPGPSRRYSGEYTAAEDAAREVEESILGHPSSPIRHRRDYPASRKRDAAAALSDAESDFEVPGQMRYDHMTASILKKRRLEDGVEDITEDLERSVAGDDIQSISGVVAKKSIAKGKGKGRATPPVAPPMLNAVPSGGSDVVPGVKIRKKPGPKKKSDLLALRAGETRTPSAAASVVGDATPVGSLPPSPTMSTALIYEVGDAVPHLKRAKRVDDQTMLKRITALEEAQKKVWLNIARRDIAKVYKVHLIGYQARQNVVKRIASLCSTQAKRPLQRTTKSTKDIQTKAKRLMREMMVFWKKNEKEERDLRKRAEKEADNRAKEEEERREAARQARKLEFLISQTELYSHFVGRRLKTSELEGEAADKSAVPKGAEGEDIDPTRDIDFDDEDETNLHAHARKNAQNAISMAKQMAVQFDAQAALDRKTNEALALAKGQAHIRDDDEEFVDSGKDKSGTGLVDLDSEELNFQNPTSLIGPLTIGQPRMLQAQLKEYQLKGLNWLGTLYEQGINGILADEMGLGKTVQSISLLAHLAEKHDIWGPFLVVAPASTLHNWQQELTRFVPKLKALPYWGNVKDRATLRKFWSKKEISYNEDAPFHVLITSYQLITQDQQYFQRVKWQYMILDEAQNIKNSSSARWKTLLGFHCRNRLLLTGTPIQNNMQELWALLHFIMPSLFDSHDEFNEWFSKDIENAAAENRGSKLNEHQLRRLHMILKPFMLRRVKKHVQNELSEKIEIDIYVDLSARQRALYRTLRANVSVADLLEKAANIGDAEAARTLMNLVMQFRKVCNHPELFERADVVAPFSFCEFGRTGSIAREGDFITCQFSTRSLIEFTIPELFYLDGGLLSVPTEDSKVQRPDGGILRNLMSIWTTDWMERSIEENVSSPFNFARLTNMSISDIHSFFYAPTAKRIALVPNQPSIDSVVSDTYFDLDHARSNYAISSERDLQWMDVADGLPALSDISKSVWDGSILTRPGLKWYVPPVVAPPPALLCTNRTFIDRESYMLECPLETLMFHGLPYHSREVPSLCKEFETVLPGIPPTGLLDNSPVDQLPLSYMQVPEAKRLIYDSAKLAKLDALLHELKAGDHRVLVYFQMTRMMDLMEEYLIYRQYKYLRLDGSSKIEDRRDMVMDWQTKPEIFVFLLSTRAGGLGINLTAADTVIFYDHDWNPSNDAQAMDRAHRLGQTRQVTVYRLITKGTIDERIVQLARVKKDVQDIVVGNKQFTEVAKPKEIVSLLLNDDELANLEKQGSDNAIATRNQNKRVAGSTNETSQAVREMWNEEGDDFFGQSGPGPSMPATEGGDDEERDAPAPVTKSTRGRKRGGGAGRGRGRGKRRHAGDSLPDNI</sequence>
<dbReference type="Pfam" id="PF13892">
    <property type="entry name" value="DBINO"/>
    <property type="match status" value="1"/>
</dbReference>
<dbReference type="InterPro" id="IPR027417">
    <property type="entry name" value="P-loop_NTPase"/>
</dbReference>
<dbReference type="SMART" id="SM00487">
    <property type="entry name" value="DEXDc"/>
    <property type="match status" value="1"/>
</dbReference>
<dbReference type="Gene3D" id="3.40.50.10810">
    <property type="entry name" value="Tandem AAA-ATPase domain"/>
    <property type="match status" value="1"/>
</dbReference>
<dbReference type="STRING" id="27342.A0A0H2SSX2"/>
<dbReference type="Pfam" id="PF00176">
    <property type="entry name" value="SNF2-rel_dom"/>
    <property type="match status" value="1"/>
</dbReference>
<dbReference type="CDD" id="cd18793">
    <property type="entry name" value="SF2_C_SNF"/>
    <property type="match status" value="1"/>
</dbReference>
<evidence type="ECO:0000256" key="4">
    <source>
        <dbReference type="ARBA" id="ARBA00022741"/>
    </source>
</evidence>
<dbReference type="EC" id="3.6.4.-" evidence="15"/>
<proteinExistence type="inferred from homology"/>
<comment type="function">
    <text evidence="15">ATPase component of the INO80 complex which remodels chromatin by shifting nucleosomes and is involved in DNA repair.</text>
</comment>
<evidence type="ECO:0000256" key="16">
    <source>
        <dbReference type="SAM" id="MobiDB-lite"/>
    </source>
</evidence>
<keyword evidence="9 15" id="KW-0238">DNA-binding</keyword>
<evidence type="ECO:0000259" key="19">
    <source>
        <dbReference type="PROSITE" id="PS51413"/>
    </source>
</evidence>
<dbReference type="InterPro" id="IPR050520">
    <property type="entry name" value="INO80/SWR1_helicase"/>
</dbReference>
<evidence type="ECO:0000256" key="2">
    <source>
        <dbReference type="ARBA" id="ARBA00007025"/>
    </source>
</evidence>
<dbReference type="GO" id="GO:0031011">
    <property type="term" value="C:Ino80 complex"/>
    <property type="evidence" value="ECO:0007669"/>
    <property type="project" value="UniProtKB-UniRule"/>
</dbReference>
<comment type="similarity">
    <text evidence="2 15">Belongs to the SNF2/RAD54 helicase family.</text>
</comment>
<dbReference type="EMBL" id="KQ085883">
    <property type="protein sequence ID" value="KLO20231.1"/>
    <property type="molecule type" value="Genomic_DNA"/>
</dbReference>
<evidence type="ECO:0000256" key="3">
    <source>
        <dbReference type="ARBA" id="ARBA00019805"/>
    </source>
</evidence>
<feature type="domain" description="Helicase ATP-binding" evidence="17">
    <location>
        <begin position="636"/>
        <end position="808"/>
    </location>
</feature>
<protein>
    <recommendedName>
        <fullName evidence="3 15">Chromatin-remodeling ATPase INO80</fullName>
        <ecNumber evidence="15">3.6.4.-</ecNumber>
    </recommendedName>
</protein>
<evidence type="ECO:0000256" key="8">
    <source>
        <dbReference type="ARBA" id="ARBA00023015"/>
    </source>
</evidence>
<keyword evidence="21" id="KW-1185">Reference proteome</keyword>
<dbReference type="Proteomes" id="UP000053477">
    <property type="component" value="Unassembled WGS sequence"/>
</dbReference>
<evidence type="ECO:0000256" key="5">
    <source>
        <dbReference type="ARBA" id="ARBA00022763"/>
    </source>
</evidence>
<dbReference type="InterPro" id="IPR049730">
    <property type="entry name" value="SNF2/RAD54-like_C"/>
</dbReference>
<feature type="domain" description="DBINO" evidence="19">
    <location>
        <begin position="365"/>
        <end position="490"/>
    </location>
</feature>
<dbReference type="InterPro" id="IPR038718">
    <property type="entry name" value="SNF2-like_sf"/>
</dbReference>
<dbReference type="GO" id="GO:0005524">
    <property type="term" value="F:ATP binding"/>
    <property type="evidence" value="ECO:0007669"/>
    <property type="project" value="UniProtKB-UniRule"/>
</dbReference>
<dbReference type="InterPro" id="IPR001650">
    <property type="entry name" value="Helicase_C-like"/>
</dbReference>
<evidence type="ECO:0000256" key="11">
    <source>
        <dbReference type="ARBA" id="ARBA00023163"/>
    </source>
</evidence>
<evidence type="ECO:0000256" key="15">
    <source>
        <dbReference type="RuleBase" id="RU368001"/>
    </source>
</evidence>
<keyword evidence="11" id="KW-0804">Transcription</keyword>
<feature type="region of interest" description="Disordered" evidence="16">
    <location>
        <begin position="153"/>
        <end position="189"/>
    </location>
</feature>
<reference evidence="20 21" key="1">
    <citation type="submission" date="2015-04" db="EMBL/GenBank/DDBJ databases">
        <title>Complete genome sequence of Schizopora paradoxa KUC8140, a cosmopolitan wood degrader in East Asia.</title>
        <authorList>
            <consortium name="DOE Joint Genome Institute"/>
            <person name="Min B."/>
            <person name="Park H."/>
            <person name="Jang Y."/>
            <person name="Kim J.-J."/>
            <person name="Kim K.H."/>
            <person name="Pangilinan J."/>
            <person name="Lipzen A."/>
            <person name="Riley R."/>
            <person name="Grigoriev I.V."/>
            <person name="Spatafora J.W."/>
            <person name="Choi I.-G."/>
        </authorList>
    </citation>
    <scope>NUCLEOTIDE SEQUENCE [LARGE SCALE GENOMIC DNA]</scope>
    <source>
        <strain evidence="20 21">KUC8140</strain>
    </source>
</reference>
<feature type="compositionally biased region" description="Basic and acidic residues" evidence="16">
    <location>
        <begin position="173"/>
        <end position="182"/>
    </location>
</feature>
<dbReference type="GO" id="GO:0003677">
    <property type="term" value="F:DNA binding"/>
    <property type="evidence" value="ECO:0007669"/>
    <property type="project" value="UniProtKB-UniRule"/>
</dbReference>
<dbReference type="FunCoup" id="A0A0H2SSX2">
    <property type="interactions" value="804"/>
</dbReference>
<dbReference type="InterPro" id="IPR020838">
    <property type="entry name" value="DBINO"/>
</dbReference>
<keyword evidence="7 15" id="KW-0067">ATP-binding</keyword>
<feature type="region of interest" description="Disordered" evidence="16">
    <location>
        <begin position="493"/>
        <end position="521"/>
    </location>
</feature>
<evidence type="ECO:0000259" key="18">
    <source>
        <dbReference type="PROSITE" id="PS51194"/>
    </source>
</evidence>
<dbReference type="SMART" id="SM00490">
    <property type="entry name" value="HELICc"/>
    <property type="match status" value="1"/>
</dbReference>
<dbReference type="PROSITE" id="PS51194">
    <property type="entry name" value="HELICASE_CTER"/>
    <property type="match status" value="1"/>
</dbReference>
<evidence type="ECO:0000313" key="20">
    <source>
        <dbReference type="EMBL" id="KLO20231.1"/>
    </source>
</evidence>
<keyword evidence="4" id="KW-0547">Nucleotide-binding</keyword>
<keyword evidence="8" id="KW-0805">Transcription regulation</keyword>
<dbReference type="GO" id="GO:0042393">
    <property type="term" value="F:histone binding"/>
    <property type="evidence" value="ECO:0007669"/>
    <property type="project" value="TreeGrafter"/>
</dbReference>
<evidence type="ECO:0000256" key="9">
    <source>
        <dbReference type="ARBA" id="ARBA00023125"/>
    </source>
</evidence>
<keyword evidence="13" id="KW-0539">Nucleus</keyword>
<dbReference type="Gene3D" id="3.40.50.300">
    <property type="entry name" value="P-loop containing nucleotide triphosphate hydrolases"/>
    <property type="match status" value="1"/>
</dbReference>
<evidence type="ECO:0000256" key="1">
    <source>
        <dbReference type="ARBA" id="ARBA00004123"/>
    </source>
</evidence>
<keyword evidence="10" id="KW-0010">Activator</keyword>
<evidence type="ECO:0000256" key="7">
    <source>
        <dbReference type="ARBA" id="ARBA00022840"/>
    </source>
</evidence>